<evidence type="ECO:0000256" key="3">
    <source>
        <dbReference type="ARBA" id="ARBA00022692"/>
    </source>
</evidence>
<feature type="transmembrane region" description="Helical" evidence="6">
    <location>
        <begin position="109"/>
        <end position="132"/>
    </location>
</feature>
<keyword evidence="9" id="KW-1185">Reference proteome</keyword>
<reference evidence="8 9" key="1">
    <citation type="journal article" date="2021" name="Microorganisms">
        <title>Acidisoma silvae sp. nov. and Acidisomacellulosilytica sp. nov., Two Acidophilic Bacteria Isolated from Decaying Wood, Hydrolyzing Cellulose and Producing Poly-3-hydroxybutyrate.</title>
        <authorList>
            <person name="Mieszkin S."/>
            <person name="Pouder E."/>
            <person name="Uroz S."/>
            <person name="Simon-Colin C."/>
            <person name="Alain K."/>
        </authorList>
    </citation>
    <scope>NUCLEOTIDE SEQUENCE [LARGE SCALE GENOMIC DNA]</scope>
    <source>
        <strain evidence="8 9">HW T5.17</strain>
    </source>
</reference>
<dbReference type="Proteomes" id="UP000721844">
    <property type="component" value="Unassembled WGS sequence"/>
</dbReference>
<feature type="transmembrane region" description="Helical" evidence="6">
    <location>
        <begin position="85"/>
        <end position="103"/>
    </location>
</feature>
<feature type="transmembrane region" description="Helical" evidence="6">
    <location>
        <begin position="276"/>
        <end position="299"/>
    </location>
</feature>
<evidence type="ECO:0000313" key="9">
    <source>
        <dbReference type="Proteomes" id="UP000721844"/>
    </source>
</evidence>
<dbReference type="InterPro" id="IPR011701">
    <property type="entry name" value="MFS"/>
</dbReference>
<dbReference type="Gene3D" id="1.20.1250.20">
    <property type="entry name" value="MFS general substrate transporter like domains"/>
    <property type="match status" value="1"/>
</dbReference>
<evidence type="ECO:0000256" key="5">
    <source>
        <dbReference type="ARBA" id="ARBA00023136"/>
    </source>
</evidence>
<organism evidence="8 9">
    <name type="scientific">Acidisoma cellulosilyticum</name>
    <dbReference type="NCBI Taxonomy" id="2802395"/>
    <lineage>
        <taxon>Bacteria</taxon>
        <taxon>Pseudomonadati</taxon>
        <taxon>Pseudomonadota</taxon>
        <taxon>Alphaproteobacteria</taxon>
        <taxon>Acetobacterales</taxon>
        <taxon>Acidocellaceae</taxon>
        <taxon>Acidisoma</taxon>
    </lineage>
</organism>
<keyword evidence="3 6" id="KW-0812">Transmembrane</keyword>
<name>A0A964E554_9PROT</name>
<evidence type="ECO:0000256" key="2">
    <source>
        <dbReference type="ARBA" id="ARBA00022448"/>
    </source>
</evidence>
<comment type="caution">
    <text evidence="8">The sequence shown here is derived from an EMBL/GenBank/DDBJ whole genome shotgun (WGS) entry which is preliminary data.</text>
</comment>
<dbReference type="GO" id="GO:0022857">
    <property type="term" value="F:transmembrane transporter activity"/>
    <property type="evidence" value="ECO:0007669"/>
    <property type="project" value="InterPro"/>
</dbReference>
<keyword evidence="4 6" id="KW-1133">Transmembrane helix</keyword>
<feature type="domain" description="Major facilitator superfamily (MFS) profile" evidence="7">
    <location>
        <begin position="19"/>
        <end position="511"/>
    </location>
</feature>
<sequence>MSAAATPSPPAEAPIPWLGLLAVLLGTFISTLTGRLSSFGLADVRGGIHAGFDEGAWITTAFTVAQMLVTPVAVWVGSIYGPRRILILAALLFTAASAVIPYSQNLPTMLVLMFLAGLGSGCFIPLTLGYVLRSMPPRLWAYGVALYALNLELSLNISASVEGWYVDHLTWHWIFWQNVPLGLGMAICLHFGVRQQPPPALRLNKDIYGLATCGLGLALLYAALDQGNRLDWLNSGLIWGLLIAGVFLLVCFVLHERTAEKPWLDFQVLLRHPMPFLLLMIALLRLTILSTSFLIPYFLGGVRGFRALQVGDTLIWIAMPQLLICWLAAVFLRRTDPRFVACFGLCLIGIACMTVAYTLTPNWGSDQFLISQLLQAVGQSCALSGIVFNAVLRLRPQDALSFGALLQISRLFGGETGQAFISTLARVREQRSSNLIGLHVKAGDPAVLHRLQAYGQVIARHDQPAKAAPLILGEDLRAMATTLSTIDCFVAVSAFAVVALFVMIVVMRAPPRGPASHRPLFARRSA</sequence>
<comment type="subcellular location">
    <subcellularLocation>
        <location evidence="1">Membrane</location>
        <topology evidence="1">Multi-pass membrane protein</topology>
    </subcellularLocation>
</comment>
<feature type="transmembrane region" description="Helical" evidence="6">
    <location>
        <begin position="486"/>
        <end position="507"/>
    </location>
</feature>
<feature type="transmembrane region" description="Helical" evidence="6">
    <location>
        <begin position="339"/>
        <end position="360"/>
    </location>
</feature>
<dbReference type="AlphaFoldDB" id="A0A964E554"/>
<feature type="transmembrane region" description="Helical" evidence="6">
    <location>
        <begin position="314"/>
        <end position="332"/>
    </location>
</feature>
<protein>
    <submittedName>
        <fullName evidence="8">MFS transporter</fullName>
    </submittedName>
</protein>
<evidence type="ECO:0000256" key="4">
    <source>
        <dbReference type="ARBA" id="ARBA00022989"/>
    </source>
</evidence>
<dbReference type="EMBL" id="JAESVA010000007">
    <property type="protein sequence ID" value="MCB8882345.1"/>
    <property type="molecule type" value="Genomic_DNA"/>
</dbReference>
<dbReference type="InterPro" id="IPR036259">
    <property type="entry name" value="MFS_trans_sf"/>
</dbReference>
<dbReference type="PANTHER" id="PTHR42718">
    <property type="entry name" value="MAJOR FACILITATOR SUPERFAMILY MULTIDRUG TRANSPORTER MFSC"/>
    <property type="match status" value="1"/>
</dbReference>
<dbReference type="GO" id="GO:0016020">
    <property type="term" value="C:membrane"/>
    <property type="evidence" value="ECO:0007669"/>
    <property type="project" value="UniProtKB-SubCell"/>
</dbReference>
<feature type="transmembrane region" description="Helical" evidence="6">
    <location>
        <begin position="372"/>
        <end position="392"/>
    </location>
</feature>
<accession>A0A964E554</accession>
<dbReference type="InterPro" id="IPR020846">
    <property type="entry name" value="MFS_dom"/>
</dbReference>
<evidence type="ECO:0000313" key="8">
    <source>
        <dbReference type="EMBL" id="MCB8882345.1"/>
    </source>
</evidence>
<feature type="transmembrane region" description="Helical" evidence="6">
    <location>
        <begin position="205"/>
        <end position="224"/>
    </location>
</feature>
<dbReference type="Pfam" id="PF07690">
    <property type="entry name" value="MFS_1"/>
    <property type="match status" value="1"/>
</dbReference>
<feature type="transmembrane region" description="Helical" evidence="6">
    <location>
        <begin position="139"/>
        <end position="161"/>
    </location>
</feature>
<feature type="transmembrane region" description="Helical" evidence="6">
    <location>
        <begin position="173"/>
        <end position="193"/>
    </location>
</feature>
<evidence type="ECO:0000259" key="7">
    <source>
        <dbReference type="PROSITE" id="PS50850"/>
    </source>
</evidence>
<dbReference type="PANTHER" id="PTHR42718:SF9">
    <property type="entry name" value="MAJOR FACILITATOR SUPERFAMILY MULTIDRUG TRANSPORTER MFSC"/>
    <property type="match status" value="1"/>
</dbReference>
<keyword evidence="5 6" id="KW-0472">Membrane</keyword>
<feature type="transmembrane region" description="Helical" evidence="6">
    <location>
        <begin position="17"/>
        <end position="36"/>
    </location>
</feature>
<evidence type="ECO:0000256" key="1">
    <source>
        <dbReference type="ARBA" id="ARBA00004141"/>
    </source>
</evidence>
<dbReference type="RefSeq" id="WP_227309006.1">
    <property type="nucleotide sequence ID" value="NZ_JAESVA010000007.1"/>
</dbReference>
<keyword evidence="2" id="KW-0813">Transport</keyword>
<dbReference type="SUPFAM" id="SSF103473">
    <property type="entry name" value="MFS general substrate transporter"/>
    <property type="match status" value="1"/>
</dbReference>
<feature type="transmembrane region" description="Helical" evidence="6">
    <location>
        <begin position="56"/>
        <end position="78"/>
    </location>
</feature>
<evidence type="ECO:0000256" key="6">
    <source>
        <dbReference type="SAM" id="Phobius"/>
    </source>
</evidence>
<proteinExistence type="predicted"/>
<gene>
    <name evidence="8" type="ORF">ACELLULO517_19005</name>
</gene>
<dbReference type="PROSITE" id="PS50850">
    <property type="entry name" value="MFS"/>
    <property type="match status" value="1"/>
</dbReference>
<feature type="transmembrane region" description="Helical" evidence="6">
    <location>
        <begin position="236"/>
        <end position="255"/>
    </location>
</feature>